<evidence type="ECO:0000259" key="2">
    <source>
        <dbReference type="Pfam" id="PF03372"/>
    </source>
</evidence>
<dbReference type="GO" id="GO:0003824">
    <property type="term" value="F:catalytic activity"/>
    <property type="evidence" value="ECO:0007669"/>
    <property type="project" value="InterPro"/>
</dbReference>
<gene>
    <name evidence="3" type="ORF">VBRA1451_LOCUS23477</name>
</gene>
<organism evidence="3">
    <name type="scientific">Vitrella brassicaformis</name>
    <dbReference type="NCBI Taxonomy" id="1169539"/>
    <lineage>
        <taxon>Eukaryota</taxon>
        <taxon>Sar</taxon>
        <taxon>Alveolata</taxon>
        <taxon>Colpodellida</taxon>
        <taxon>Vitrellaceae</taxon>
        <taxon>Vitrella</taxon>
    </lineage>
</organism>
<keyword evidence="1" id="KW-0812">Transmembrane</keyword>
<accession>A0A7S1KB03</accession>
<name>A0A7S1KB03_9ALVE</name>
<keyword evidence="1" id="KW-0472">Membrane</keyword>
<sequence>MPASSSPPAFTFLCLNIQDLAVKFRAYGDLLDDLCMWDGCKRIRYEFLAFIETKQDEDDPPVALNGYTCWSSPRALLYSGSENKQVKSGGVAWYTSMRVTHLLTRRETPLSNVVILRADQQLFGLDRPVFLLACYVPPFMRPDDDGQGGEWWSAFTLLCEQLAEDGYVLLCGDFNAKTATDPDTLPPSDYADIGIDSTILHPLLLNPPTRVSDCSHPRNSIGVWLLALCKASCLLLFNGRQIGSCLATSTAQPTCTQGRKHSVIDYVAASQQIFLRASHFSVDDHAFHTPHRCLSWAIMPVVVPPSLTSLRSRVQGASSRQGRVRYVWSAQAVGAIRASLATALLIFIYGLHIVMHVSEGMLFERHPARKRCLTH</sequence>
<feature type="transmembrane region" description="Helical" evidence="1">
    <location>
        <begin position="326"/>
        <end position="351"/>
    </location>
</feature>
<proteinExistence type="predicted"/>
<dbReference type="InterPro" id="IPR005135">
    <property type="entry name" value="Endo/exonuclease/phosphatase"/>
</dbReference>
<dbReference type="AlphaFoldDB" id="A0A7S1KB03"/>
<evidence type="ECO:0000256" key="1">
    <source>
        <dbReference type="SAM" id="Phobius"/>
    </source>
</evidence>
<evidence type="ECO:0000313" key="3">
    <source>
        <dbReference type="EMBL" id="CAD9068403.1"/>
    </source>
</evidence>
<dbReference type="Pfam" id="PF03372">
    <property type="entry name" value="Exo_endo_phos"/>
    <property type="match status" value="1"/>
</dbReference>
<dbReference type="Gene3D" id="3.60.10.10">
    <property type="entry name" value="Endonuclease/exonuclease/phosphatase"/>
    <property type="match status" value="1"/>
</dbReference>
<protein>
    <recommendedName>
        <fullName evidence="2">Endonuclease/exonuclease/phosphatase domain-containing protein</fullName>
    </recommendedName>
</protein>
<dbReference type="SUPFAM" id="SSF56219">
    <property type="entry name" value="DNase I-like"/>
    <property type="match status" value="1"/>
</dbReference>
<dbReference type="InterPro" id="IPR036691">
    <property type="entry name" value="Endo/exonu/phosph_ase_sf"/>
</dbReference>
<dbReference type="EMBL" id="HBGB01039882">
    <property type="protein sequence ID" value="CAD9068403.1"/>
    <property type="molecule type" value="Transcribed_RNA"/>
</dbReference>
<reference evidence="3" key="1">
    <citation type="submission" date="2021-01" db="EMBL/GenBank/DDBJ databases">
        <authorList>
            <person name="Corre E."/>
            <person name="Pelletier E."/>
            <person name="Niang G."/>
            <person name="Scheremetjew M."/>
            <person name="Finn R."/>
            <person name="Kale V."/>
            <person name="Holt S."/>
            <person name="Cochrane G."/>
            <person name="Meng A."/>
            <person name="Brown T."/>
            <person name="Cohen L."/>
        </authorList>
    </citation>
    <scope>NUCLEOTIDE SEQUENCE</scope>
    <source>
        <strain evidence="3">CCMP3346</strain>
    </source>
</reference>
<keyword evidence="1" id="KW-1133">Transmembrane helix</keyword>
<feature type="domain" description="Endonuclease/exonuclease/phosphatase" evidence="2">
    <location>
        <begin position="44"/>
        <end position="271"/>
    </location>
</feature>